<accession>A0A420HZV5</accession>
<evidence type="ECO:0000256" key="1">
    <source>
        <dbReference type="SAM" id="MobiDB-lite"/>
    </source>
</evidence>
<name>A0A420HZV5_9PEZI</name>
<dbReference type="AlphaFoldDB" id="A0A420HZV5"/>
<dbReference type="Proteomes" id="UP000286134">
    <property type="component" value="Unassembled WGS sequence"/>
</dbReference>
<protein>
    <submittedName>
        <fullName evidence="2">Uncharacterized protein</fullName>
    </submittedName>
</protein>
<organism evidence="2 3">
    <name type="scientific">Erysiphe neolycopersici</name>
    <dbReference type="NCBI Taxonomy" id="212602"/>
    <lineage>
        <taxon>Eukaryota</taxon>
        <taxon>Fungi</taxon>
        <taxon>Dikarya</taxon>
        <taxon>Ascomycota</taxon>
        <taxon>Pezizomycotina</taxon>
        <taxon>Leotiomycetes</taxon>
        <taxon>Erysiphales</taxon>
        <taxon>Erysiphaceae</taxon>
        <taxon>Erysiphe</taxon>
    </lineage>
</organism>
<gene>
    <name evidence="2" type="ORF">OnM2_029040</name>
</gene>
<comment type="caution">
    <text evidence="2">The sequence shown here is derived from an EMBL/GenBank/DDBJ whole genome shotgun (WGS) entry which is preliminary data.</text>
</comment>
<sequence>MKLCVLEDQWRLSSPSSFMDIRRKTFIPVSRNYVPALLGTHFLTTQTERDAAIAGYDKYLDPLRDLSTKKDLDKLNLDSAIARLKDIDNKQRSLAASVARSQFKGSLNPLGVNFGTQNSPLKTTHGGDAMDLSSADLRPHGPLSQEEKGNAVET</sequence>
<feature type="region of interest" description="Disordered" evidence="1">
    <location>
        <begin position="116"/>
        <end position="154"/>
    </location>
</feature>
<evidence type="ECO:0000313" key="3">
    <source>
        <dbReference type="Proteomes" id="UP000286134"/>
    </source>
</evidence>
<keyword evidence="3" id="KW-1185">Reference proteome</keyword>
<reference evidence="2 3" key="1">
    <citation type="journal article" date="2018" name="BMC Genomics">
        <title>Comparative genome analyses reveal sequence features reflecting distinct modes of host-adaptation between dicot and monocot powdery mildew.</title>
        <authorList>
            <person name="Wu Y."/>
            <person name="Ma X."/>
            <person name="Pan Z."/>
            <person name="Kale S.D."/>
            <person name="Song Y."/>
            <person name="King H."/>
            <person name="Zhang Q."/>
            <person name="Presley C."/>
            <person name="Deng X."/>
            <person name="Wei C.I."/>
            <person name="Xiao S."/>
        </authorList>
    </citation>
    <scope>NUCLEOTIDE SEQUENCE [LARGE SCALE GENOMIC DNA]</scope>
    <source>
        <strain evidence="2">UMSG2</strain>
    </source>
</reference>
<dbReference type="EMBL" id="MCFK01002929">
    <property type="protein sequence ID" value="RKF62953.1"/>
    <property type="molecule type" value="Genomic_DNA"/>
</dbReference>
<feature type="compositionally biased region" description="Basic and acidic residues" evidence="1">
    <location>
        <begin position="145"/>
        <end position="154"/>
    </location>
</feature>
<proteinExistence type="predicted"/>
<evidence type="ECO:0000313" key="2">
    <source>
        <dbReference type="EMBL" id="RKF62953.1"/>
    </source>
</evidence>
<dbReference type="OrthoDB" id="3884315at2759"/>